<evidence type="ECO:0000256" key="1">
    <source>
        <dbReference type="SAM" id="Phobius"/>
    </source>
</evidence>
<protein>
    <submittedName>
        <fullName evidence="2">Uncharacterized protein</fullName>
    </submittedName>
</protein>
<dbReference type="AlphaFoldDB" id="A0A2Z4PQ70"/>
<organism evidence="2 3">
    <name type="scientific">Marinomonas primoryensis</name>
    <dbReference type="NCBI Taxonomy" id="178399"/>
    <lineage>
        <taxon>Bacteria</taxon>
        <taxon>Pseudomonadati</taxon>
        <taxon>Pseudomonadota</taxon>
        <taxon>Gammaproteobacteria</taxon>
        <taxon>Oceanospirillales</taxon>
        <taxon>Oceanospirillaceae</taxon>
        <taxon>Marinomonas</taxon>
    </lineage>
</organism>
<evidence type="ECO:0000313" key="3">
    <source>
        <dbReference type="Proteomes" id="UP000249898"/>
    </source>
</evidence>
<dbReference type="RefSeq" id="WP_112136526.1">
    <property type="nucleotide sequence ID" value="NZ_CP016181.1"/>
</dbReference>
<keyword evidence="1" id="KW-0472">Membrane</keyword>
<dbReference type="Proteomes" id="UP000249898">
    <property type="component" value="Chromosome"/>
</dbReference>
<name>A0A2Z4PQ70_9GAMM</name>
<dbReference type="EMBL" id="CP016181">
    <property type="protein sequence ID" value="AWX99622.1"/>
    <property type="molecule type" value="Genomic_DNA"/>
</dbReference>
<sequence>MEKMKRLDPIFRWEYIPVLSLGLFIGLGIATNWELKVAWEPSITFDWKLNRDIWDALSTIISFLILILAFCTRASWIKQNKHNQALQLVIAELQRFRQIQVGLSDFYRFNCSLPIIKKSESDNGTEPKINHLNSIIETSNIVKDMESEIYKLQTSLQTVIFSGIFDPNITEQQDNLLENLNNLNELINGIQKEDALMMSTNEKITQKISDIDKISNENYPEWIREVLK</sequence>
<keyword evidence="1" id="KW-1133">Transmembrane helix</keyword>
<reference evidence="2 3" key="1">
    <citation type="submission" date="2016-06" db="EMBL/GenBank/DDBJ databases">
        <title>The sequenced genome of the ice-adhering bacterium Marinomonas primoryensis, from Antarctica.</title>
        <authorList>
            <person name="Graham L."/>
            <person name="Vance T.D.R."/>
            <person name="Davies P.L."/>
        </authorList>
    </citation>
    <scope>NUCLEOTIDE SEQUENCE [LARGE SCALE GENOMIC DNA]</scope>
    <source>
        <strain evidence="2 3">AceL</strain>
    </source>
</reference>
<accession>A0A2Z4PQ70</accession>
<feature type="transmembrane region" description="Helical" evidence="1">
    <location>
        <begin position="12"/>
        <end position="33"/>
    </location>
</feature>
<gene>
    <name evidence="2" type="ORF">A8139_06160</name>
</gene>
<proteinExistence type="predicted"/>
<feature type="transmembrane region" description="Helical" evidence="1">
    <location>
        <begin position="53"/>
        <end position="71"/>
    </location>
</feature>
<keyword evidence="1" id="KW-0812">Transmembrane</keyword>
<evidence type="ECO:0000313" key="2">
    <source>
        <dbReference type="EMBL" id="AWX99622.1"/>
    </source>
</evidence>